<name>A0A4Q0SXK6_9BACT</name>
<protein>
    <submittedName>
        <fullName evidence="4">Glutamate-1-semialdehyde aminotransferase</fullName>
    </submittedName>
</protein>
<dbReference type="Proteomes" id="UP000289437">
    <property type="component" value="Unassembled WGS sequence"/>
</dbReference>
<dbReference type="SUPFAM" id="SSF53383">
    <property type="entry name" value="PLP-dependent transferases"/>
    <property type="match status" value="1"/>
</dbReference>
<reference evidence="5" key="2">
    <citation type="submission" date="2019-02" db="EMBL/GenBank/DDBJ databases">
        <title>Granulicella sibirica sp. nov., a psychrotolerant acidobacterium isolated from an organic soil layer in forested tundra, West Siberia.</title>
        <authorList>
            <person name="Oshkin I.Y."/>
            <person name="Kulichevskaya I.S."/>
            <person name="Rijpstra W.I.C."/>
            <person name="Sinninghe Damste J.S."/>
            <person name="Rakitin A.L."/>
            <person name="Ravin N.V."/>
            <person name="Dedysh S.N."/>
        </authorList>
    </citation>
    <scope>NUCLEOTIDE SEQUENCE [LARGE SCALE GENOMIC DNA]</scope>
    <source>
        <strain evidence="5">AF10</strain>
    </source>
</reference>
<evidence type="ECO:0000256" key="2">
    <source>
        <dbReference type="ARBA" id="ARBA00022898"/>
    </source>
</evidence>
<organism evidence="4 5">
    <name type="scientific">Granulicella sibirica</name>
    <dbReference type="NCBI Taxonomy" id="2479048"/>
    <lineage>
        <taxon>Bacteria</taxon>
        <taxon>Pseudomonadati</taxon>
        <taxon>Acidobacteriota</taxon>
        <taxon>Terriglobia</taxon>
        <taxon>Terriglobales</taxon>
        <taxon>Acidobacteriaceae</taxon>
        <taxon>Granulicella</taxon>
    </lineage>
</organism>
<gene>
    <name evidence="4" type="ORF">GRAN_4790</name>
</gene>
<evidence type="ECO:0000313" key="4">
    <source>
        <dbReference type="EMBL" id="RXH54139.1"/>
    </source>
</evidence>
<dbReference type="PANTHER" id="PTHR43713:SF3">
    <property type="entry name" value="GLUTAMATE-1-SEMIALDEHYDE 2,1-AMINOMUTASE 1, CHLOROPLASTIC-RELATED"/>
    <property type="match status" value="1"/>
</dbReference>
<proteinExistence type="inferred from homology"/>
<dbReference type="CDD" id="cd00610">
    <property type="entry name" value="OAT_like"/>
    <property type="match status" value="1"/>
</dbReference>
<dbReference type="InterPro" id="IPR049704">
    <property type="entry name" value="Aminotrans_3_PPA_site"/>
</dbReference>
<reference evidence="4 5" key="1">
    <citation type="submission" date="2018-11" db="EMBL/GenBank/DDBJ databases">
        <authorList>
            <person name="Mardanov A.V."/>
            <person name="Ravin N.V."/>
            <person name="Dedysh S.N."/>
        </authorList>
    </citation>
    <scope>NUCLEOTIDE SEQUENCE [LARGE SCALE GENOMIC DNA]</scope>
    <source>
        <strain evidence="4 5">AF10</strain>
    </source>
</reference>
<dbReference type="Gene3D" id="3.40.640.10">
    <property type="entry name" value="Type I PLP-dependent aspartate aminotransferase-like (Major domain)"/>
    <property type="match status" value="1"/>
</dbReference>
<comment type="caution">
    <text evidence="4">The sequence shown here is derived from an EMBL/GenBank/DDBJ whole genome shotgun (WGS) entry which is preliminary data.</text>
</comment>
<sequence>MTATPERYARSIADLTRSKKTLAGGVSSNVRLGDKPFPLFFDRGLGSHLWDVDGNEYIDYVLGRGPLLLGHTPKEVVQATVDQLWRGQIYAAQHELEYELSERVSRIIPCADLVRFGISGSEAVHGALRLARAATGRQTVLKFEGQYHGWLDNILYSLSPDPTRAGHALHPATLAESSGQFSGADSHVVVLPWNNIEVLSQYLEQHHNEIAAIITEPVMCNTAVIPPLPGYLEAMRDLCTQHGVVLIFDEVITGFRLSLAGAQGRFNIKPDLTIFGKAIANGMPISCLAGREQFMGLIAQGKVGHGGTYNSLPAAVAGAIATLDLLEKDGAAVYDTLETTGQSLMQGIRNLTAKHDIQAVIQGYGAIFYLGFPVQGANLPVGQAITDYRSSLAMDNDLYTIFVSAMVDRGVRIIPRGNWFLSSAHNQADVESTLKAIEEVFAEVIASKVTA</sequence>
<dbReference type="GO" id="GO:0030170">
    <property type="term" value="F:pyridoxal phosphate binding"/>
    <property type="evidence" value="ECO:0007669"/>
    <property type="project" value="InterPro"/>
</dbReference>
<accession>A0A4Q0SXK6</accession>
<evidence type="ECO:0000313" key="5">
    <source>
        <dbReference type="Proteomes" id="UP000289437"/>
    </source>
</evidence>
<dbReference type="GO" id="GO:0008483">
    <property type="term" value="F:transaminase activity"/>
    <property type="evidence" value="ECO:0007669"/>
    <property type="project" value="UniProtKB-KW"/>
</dbReference>
<dbReference type="PROSITE" id="PS00600">
    <property type="entry name" value="AA_TRANSFER_CLASS_3"/>
    <property type="match status" value="1"/>
</dbReference>
<keyword evidence="2 3" id="KW-0663">Pyridoxal phosphate</keyword>
<dbReference type="AlphaFoldDB" id="A0A4Q0SXK6"/>
<dbReference type="OrthoDB" id="9807885at2"/>
<keyword evidence="5" id="KW-1185">Reference proteome</keyword>
<dbReference type="InterPro" id="IPR005814">
    <property type="entry name" value="Aminotrans_3"/>
</dbReference>
<dbReference type="Pfam" id="PF00202">
    <property type="entry name" value="Aminotran_3"/>
    <property type="match status" value="1"/>
</dbReference>
<keyword evidence="4" id="KW-0808">Transferase</keyword>
<dbReference type="InterPro" id="IPR015421">
    <property type="entry name" value="PyrdxlP-dep_Trfase_major"/>
</dbReference>
<keyword evidence="4" id="KW-0032">Aminotransferase</keyword>
<dbReference type="Gene3D" id="3.90.1150.10">
    <property type="entry name" value="Aspartate Aminotransferase, domain 1"/>
    <property type="match status" value="1"/>
</dbReference>
<dbReference type="InterPro" id="IPR015422">
    <property type="entry name" value="PyrdxlP-dep_Trfase_small"/>
</dbReference>
<dbReference type="InterPro" id="IPR015424">
    <property type="entry name" value="PyrdxlP-dep_Trfase"/>
</dbReference>
<dbReference type="EMBL" id="RDSM01000005">
    <property type="protein sequence ID" value="RXH54139.1"/>
    <property type="molecule type" value="Genomic_DNA"/>
</dbReference>
<comment type="similarity">
    <text evidence="3">Belongs to the class-III pyridoxal-phosphate-dependent aminotransferase family.</text>
</comment>
<dbReference type="RefSeq" id="WP_128915385.1">
    <property type="nucleotide sequence ID" value="NZ_RDSM01000005.1"/>
</dbReference>
<evidence type="ECO:0000256" key="3">
    <source>
        <dbReference type="RuleBase" id="RU003560"/>
    </source>
</evidence>
<dbReference type="PANTHER" id="PTHR43713">
    <property type="entry name" value="GLUTAMATE-1-SEMIALDEHYDE 2,1-AMINOMUTASE"/>
    <property type="match status" value="1"/>
</dbReference>
<comment type="cofactor">
    <cofactor evidence="1">
        <name>pyridoxal 5'-phosphate</name>
        <dbReference type="ChEBI" id="CHEBI:597326"/>
    </cofactor>
</comment>
<evidence type="ECO:0000256" key="1">
    <source>
        <dbReference type="ARBA" id="ARBA00001933"/>
    </source>
</evidence>